<evidence type="ECO:0000256" key="4">
    <source>
        <dbReference type="ARBA" id="ARBA00022722"/>
    </source>
</evidence>
<dbReference type="Pfam" id="PF17876">
    <property type="entry name" value="CSD2"/>
    <property type="match status" value="1"/>
</dbReference>
<protein>
    <recommendedName>
        <fullName evidence="8">Ribonuclease R</fullName>
        <shortName evidence="8">RNase R</shortName>
        <ecNumber evidence="8">3.1.13.1</ecNumber>
    </recommendedName>
</protein>
<dbReference type="HAMAP" id="MF_01895">
    <property type="entry name" value="RNase_R"/>
    <property type="match status" value="1"/>
</dbReference>
<dbReference type="EC" id="3.1.13.1" evidence="8"/>
<dbReference type="Pfam" id="PF00773">
    <property type="entry name" value="RNB"/>
    <property type="match status" value="1"/>
</dbReference>
<reference evidence="10 11" key="1">
    <citation type="submission" date="2019-12" db="EMBL/GenBank/DDBJ databases">
        <title>Defluviitalea raffinosedens, isolated from a biogas fermenter, genome sequencing and characterization.</title>
        <authorList>
            <person name="Rettenmaier R."/>
            <person name="Schneider M."/>
            <person name="Neuhaus K."/>
            <person name="Liebl W."/>
            <person name="Zverlov V."/>
        </authorList>
    </citation>
    <scope>NUCLEOTIDE SEQUENCE [LARGE SCALE GENOMIC DNA]</scope>
    <source>
        <strain evidence="10 11">249c-K6</strain>
    </source>
</reference>
<dbReference type="InterPro" id="IPR012340">
    <property type="entry name" value="NA-bd_OB-fold"/>
</dbReference>
<evidence type="ECO:0000313" key="10">
    <source>
        <dbReference type="EMBL" id="KAE9628438.1"/>
    </source>
</evidence>
<keyword evidence="5 8" id="KW-0378">Hydrolase</keyword>
<accession>A0A7C8LAW5</accession>
<dbReference type="NCBIfam" id="TIGR00358">
    <property type="entry name" value="3_prime_RNase"/>
    <property type="match status" value="1"/>
</dbReference>
<dbReference type="AlphaFoldDB" id="A0A7C8LAW5"/>
<dbReference type="InterPro" id="IPR004476">
    <property type="entry name" value="RNase_II/RNase_R"/>
</dbReference>
<dbReference type="GO" id="GO:0005829">
    <property type="term" value="C:cytosol"/>
    <property type="evidence" value="ECO:0007669"/>
    <property type="project" value="TreeGrafter"/>
</dbReference>
<dbReference type="InterPro" id="IPR003029">
    <property type="entry name" value="S1_domain"/>
</dbReference>
<dbReference type="EMBL" id="WSLF01000020">
    <property type="protein sequence ID" value="KAE9628438.1"/>
    <property type="molecule type" value="Genomic_DNA"/>
</dbReference>
<evidence type="ECO:0000256" key="1">
    <source>
        <dbReference type="ARBA" id="ARBA00001849"/>
    </source>
</evidence>
<dbReference type="InterPro" id="IPR040476">
    <property type="entry name" value="CSD2"/>
</dbReference>
<comment type="catalytic activity">
    <reaction evidence="1 8">
        <text>Exonucleolytic cleavage in the 3'- to 5'-direction to yield nucleoside 5'-phosphates.</text>
        <dbReference type="EC" id="3.1.13.1"/>
    </reaction>
</comment>
<dbReference type="PROSITE" id="PS50126">
    <property type="entry name" value="S1"/>
    <property type="match status" value="1"/>
</dbReference>
<dbReference type="SUPFAM" id="SSF50249">
    <property type="entry name" value="Nucleic acid-binding proteins"/>
    <property type="match status" value="4"/>
</dbReference>
<dbReference type="SMART" id="SM00316">
    <property type="entry name" value="S1"/>
    <property type="match status" value="1"/>
</dbReference>
<dbReference type="Proteomes" id="UP000483018">
    <property type="component" value="Unassembled WGS sequence"/>
</dbReference>
<dbReference type="InterPro" id="IPR011129">
    <property type="entry name" value="CSD"/>
</dbReference>
<comment type="caution">
    <text evidence="10">The sequence shown here is derived from an EMBL/GenBank/DDBJ whole genome shotgun (WGS) entry which is preliminary data.</text>
</comment>
<dbReference type="InterPro" id="IPR011805">
    <property type="entry name" value="RNase_R"/>
</dbReference>
<evidence type="ECO:0000313" key="11">
    <source>
        <dbReference type="Proteomes" id="UP000483018"/>
    </source>
</evidence>
<dbReference type="NCBIfam" id="TIGR02063">
    <property type="entry name" value="RNase_R"/>
    <property type="match status" value="1"/>
</dbReference>
<evidence type="ECO:0000256" key="7">
    <source>
        <dbReference type="ARBA" id="ARBA00022884"/>
    </source>
</evidence>
<dbReference type="GO" id="GO:0003723">
    <property type="term" value="F:RNA binding"/>
    <property type="evidence" value="ECO:0007669"/>
    <property type="project" value="UniProtKB-UniRule"/>
</dbReference>
<comment type="subcellular location">
    <subcellularLocation>
        <location evidence="2 8">Cytoplasm</location>
    </subcellularLocation>
</comment>
<evidence type="ECO:0000256" key="6">
    <source>
        <dbReference type="ARBA" id="ARBA00022839"/>
    </source>
</evidence>
<evidence type="ECO:0000256" key="8">
    <source>
        <dbReference type="HAMAP-Rule" id="MF_01895"/>
    </source>
</evidence>
<comment type="similarity">
    <text evidence="8">Belongs to the RNR ribonuclease family. RNase R subfamily.</text>
</comment>
<keyword evidence="11" id="KW-1185">Reference proteome</keyword>
<dbReference type="RefSeq" id="WP_158741756.1">
    <property type="nucleotide sequence ID" value="NZ_JAFBEP010000023.1"/>
</dbReference>
<evidence type="ECO:0000256" key="3">
    <source>
        <dbReference type="ARBA" id="ARBA00022490"/>
    </source>
</evidence>
<keyword evidence="6 8" id="KW-0269">Exonuclease</keyword>
<name>A0A7C8LAW5_9FIRM</name>
<evidence type="ECO:0000256" key="2">
    <source>
        <dbReference type="ARBA" id="ARBA00004496"/>
    </source>
</evidence>
<dbReference type="OrthoDB" id="9764149at2"/>
<dbReference type="InterPro" id="IPR001900">
    <property type="entry name" value="RNase_II/R"/>
</dbReference>
<dbReference type="Pfam" id="PF00575">
    <property type="entry name" value="S1"/>
    <property type="match status" value="1"/>
</dbReference>
<evidence type="ECO:0000256" key="5">
    <source>
        <dbReference type="ARBA" id="ARBA00022801"/>
    </source>
</evidence>
<dbReference type="CDD" id="cd04471">
    <property type="entry name" value="S1_RNase_R"/>
    <property type="match status" value="1"/>
</dbReference>
<keyword evidence="4 8" id="KW-0540">Nuclease</keyword>
<dbReference type="PANTHER" id="PTHR23355">
    <property type="entry name" value="RIBONUCLEASE"/>
    <property type="match status" value="1"/>
</dbReference>
<dbReference type="GO" id="GO:0006402">
    <property type="term" value="P:mRNA catabolic process"/>
    <property type="evidence" value="ECO:0007669"/>
    <property type="project" value="TreeGrafter"/>
</dbReference>
<dbReference type="Gene3D" id="2.40.50.140">
    <property type="entry name" value="Nucleic acid-binding proteins"/>
    <property type="match status" value="3"/>
</dbReference>
<dbReference type="PANTHER" id="PTHR23355:SF9">
    <property type="entry name" value="DIS3-LIKE EXONUCLEASE 2"/>
    <property type="match status" value="1"/>
</dbReference>
<gene>
    <name evidence="8 10" type="primary">rnr</name>
    <name evidence="10" type="ORF">GND95_13920</name>
</gene>
<dbReference type="SMART" id="SM00357">
    <property type="entry name" value="CSP"/>
    <property type="match status" value="2"/>
</dbReference>
<evidence type="ECO:0000259" key="9">
    <source>
        <dbReference type="PROSITE" id="PS50126"/>
    </source>
</evidence>
<dbReference type="GO" id="GO:0008859">
    <property type="term" value="F:exoribonuclease II activity"/>
    <property type="evidence" value="ECO:0007669"/>
    <property type="project" value="UniProtKB-UniRule"/>
</dbReference>
<sequence length="728" mass="84170">MDQNEKLNEKLKDRKQLILDFMQHKDYTPMKIKELCMILQVPNKERDILEQILDELIQEGKIIKTKRGKFAIPETLNMVIGTFQGNAKGYGFLILDDPDAKDVFIPAEGVNGAMHKDKVLCKITKPAVDGKKAEGEIIQILERGSDKIVGTYEQSKYFGFVIPDDKNFAKDIFIPKGDNLGAVTGHKVVVKITDWGKDRRNPEGEIIEILGHINDPKTDILAIIRQFDMPTDFPEEVMKQIQNIPEEVQEEDIKNREDLRKVRMVTIDGEDAKDLDDAISLEKLPNGLYRLGVHIADVTHYVKENTPLDEEALKRGTSVYLVDRVIPMLPHKLSNGICSLNAGVDRLALSCIMDIDEDGIVRNHRIVESVININERMTYTNVKKILVDQDPELMERYKDYIDFFKLMEELCLILNKKRDKRGAIDFDFEEAKIILDKEGRPIDIRPYERNIATRIIEEFMLVCNETIAEDYFWQGTPFIYRSHQDPDPEKILKLSTFISNFGYRIRGTSNIHPKDLQKVLSDIEGKPEENVISRLVLRSMQQARYTPSNDGHFGLAAKYYCHFTSPIRRYPDLQIHRIIKANLHGKLDEKNQNRLRKKMPDVAKHCSIRERVAEEAERQTEQLKKVEYMKDKIGEVYDGIISGITSWGMYVELPNTVEGLVHVSDMDDDYYIFDEQHYLFIGERTKKIYRLGDQVKVKVIKADTIQRTIDFSLVFPDDDTEEKEAEEI</sequence>
<dbReference type="InterPro" id="IPR050180">
    <property type="entry name" value="RNR_Ribonuclease"/>
</dbReference>
<keyword evidence="7 8" id="KW-0694">RNA-binding</keyword>
<comment type="function">
    <text evidence="8">3'-5' exoribonuclease that releases 5'-nucleoside monophosphates and is involved in maturation of structured RNAs.</text>
</comment>
<feature type="domain" description="S1 motif" evidence="9">
    <location>
        <begin position="634"/>
        <end position="714"/>
    </location>
</feature>
<keyword evidence="3 8" id="KW-0963">Cytoplasm</keyword>
<dbReference type="Pfam" id="PF08206">
    <property type="entry name" value="OB_RNB"/>
    <property type="match status" value="1"/>
</dbReference>
<dbReference type="InterPro" id="IPR013223">
    <property type="entry name" value="RNase_B_OB_dom"/>
</dbReference>
<dbReference type="SMART" id="SM00955">
    <property type="entry name" value="RNB"/>
    <property type="match status" value="1"/>
</dbReference>
<organism evidence="10 11">
    <name type="scientific">Defluviitalea raffinosedens</name>
    <dbReference type="NCBI Taxonomy" id="1450156"/>
    <lineage>
        <taxon>Bacteria</taxon>
        <taxon>Bacillati</taxon>
        <taxon>Bacillota</taxon>
        <taxon>Clostridia</taxon>
        <taxon>Lachnospirales</taxon>
        <taxon>Defluviitaleaceae</taxon>
        <taxon>Defluviitalea</taxon>
    </lineage>
</organism>
<dbReference type="FunFam" id="2.40.50.140:FF:000219">
    <property type="entry name" value="Ribonuclease R"/>
    <property type="match status" value="1"/>
</dbReference>
<dbReference type="FunFam" id="2.40.50.140:FF:000273">
    <property type="entry name" value="Ribonuclease R"/>
    <property type="match status" value="1"/>
</dbReference>
<proteinExistence type="inferred from homology"/>